<dbReference type="EMBL" id="JAAIUW010000004">
    <property type="protein sequence ID" value="KAF7836391.1"/>
    <property type="molecule type" value="Genomic_DNA"/>
</dbReference>
<dbReference type="InterPro" id="IPR027417">
    <property type="entry name" value="P-loop_NTPase"/>
</dbReference>
<proteinExistence type="inferred from homology"/>
<evidence type="ECO:0000256" key="8">
    <source>
        <dbReference type="ARBA" id="ARBA00022821"/>
    </source>
</evidence>
<keyword evidence="9" id="KW-0862">Zinc</keyword>
<dbReference type="FunFam" id="3.40.50.300:FF:001091">
    <property type="entry name" value="Probable disease resistance protein At1g61300"/>
    <property type="match status" value="1"/>
</dbReference>
<accession>A0A834X1C6</accession>
<dbReference type="InterPro" id="IPR057135">
    <property type="entry name" value="At4g27190-like_LRR"/>
</dbReference>
<name>A0A834X1C6_9FABA</name>
<keyword evidence="7" id="KW-0378">Hydrolase</keyword>
<comment type="caution">
    <text evidence="13">The sequence shown here is derived from an EMBL/GenBank/DDBJ whole genome shotgun (WGS) entry which is preliminary data.</text>
</comment>
<keyword evidence="8" id="KW-0611">Plant defense</keyword>
<dbReference type="Gene3D" id="3.40.395.10">
    <property type="entry name" value="Adenoviral Proteinase, Chain A"/>
    <property type="match status" value="1"/>
</dbReference>
<evidence type="ECO:0000256" key="5">
    <source>
        <dbReference type="ARBA" id="ARBA00022741"/>
    </source>
</evidence>
<evidence type="ECO:0000256" key="2">
    <source>
        <dbReference type="ARBA" id="ARBA00008894"/>
    </source>
</evidence>
<dbReference type="SUPFAM" id="SSF52058">
    <property type="entry name" value="L domain-like"/>
    <property type="match status" value="1"/>
</dbReference>
<feature type="domain" description="BED-type" evidence="12">
    <location>
        <begin position="7"/>
        <end position="62"/>
    </location>
</feature>
<organism evidence="13 14">
    <name type="scientific">Senna tora</name>
    <dbReference type="NCBI Taxonomy" id="362788"/>
    <lineage>
        <taxon>Eukaryota</taxon>
        <taxon>Viridiplantae</taxon>
        <taxon>Streptophyta</taxon>
        <taxon>Embryophyta</taxon>
        <taxon>Tracheophyta</taxon>
        <taxon>Spermatophyta</taxon>
        <taxon>Magnoliopsida</taxon>
        <taxon>eudicotyledons</taxon>
        <taxon>Gunneridae</taxon>
        <taxon>Pentapetalae</taxon>
        <taxon>rosids</taxon>
        <taxon>fabids</taxon>
        <taxon>Fabales</taxon>
        <taxon>Fabaceae</taxon>
        <taxon>Caesalpinioideae</taxon>
        <taxon>Cassia clade</taxon>
        <taxon>Senna</taxon>
    </lineage>
</organism>
<dbReference type="PANTHER" id="PTHR33463:SF187">
    <property type="entry name" value="AND NB-ARC DOMAIN DISEASE RESISTANCE PROTEIN, PUTATIVE-RELATED"/>
    <property type="match status" value="1"/>
</dbReference>
<dbReference type="PRINTS" id="PR00364">
    <property type="entry name" value="DISEASERSIST"/>
</dbReference>
<evidence type="ECO:0000256" key="6">
    <source>
        <dbReference type="ARBA" id="ARBA00022771"/>
    </source>
</evidence>
<evidence type="ECO:0000256" key="11">
    <source>
        <dbReference type="PROSITE-ProRule" id="PRU00027"/>
    </source>
</evidence>
<keyword evidence="4" id="KW-0479">Metal-binding</keyword>
<dbReference type="SUPFAM" id="SSF54001">
    <property type="entry name" value="Cysteine proteinases"/>
    <property type="match status" value="1"/>
</dbReference>
<comment type="similarity">
    <text evidence="1">Belongs to the peptidase C48 family.</text>
</comment>
<dbReference type="PROSITE" id="PS50808">
    <property type="entry name" value="ZF_BED"/>
    <property type="match status" value="1"/>
</dbReference>
<dbReference type="GO" id="GO:0005524">
    <property type="term" value="F:ATP binding"/>
    <property type="evidence" value="ECO:0007669"/>
    <property type="project" value="UniProtKB-KW"/>
</dbReference>
<dbReference type="InterPro" id="IPR042197">
    <property type="entry name" value="Apaf_helical"/>
</dbReference>
<dbReference type="OrthoDB" id="1926275at2759"/>
<evidence type="ECO:0000256" key="3">
    <source>
        <dbReference type="ARBA" id="ARBA00022670"/>
    </source>
</evidence>
<dbReference type="Pfam" id="PF02902">
    <property type="entry name" value="Peptidase_C48"/>
    <property type="match status" value="1"/>
</dbReference>
<evidence type="ECO:0000256" key="1">
    <source>
        <dbReference type="ARBA" id="ARBA00005234"/>
    </source>
</evidence>
<dbReference type="Proteomes" id="UP000634136">
    <property type="component" value="Unassembled WGS sequence"/>
</dbReference>
<dbReference type="GO" id="GO:0008234">
    <property type="term" value="F:cysteine-type peptidase activity"/>
    <property type="evidence" value="ECO:0007669"/>
    <property type="project" value="InterPro"/>
</dbReference>
<dbReference type="InterPro" id="IPR003656">
    <property type="entry name" value="Znf_BED"/>
</dbReference>
<keyword evidence="6 11" id="KW-0863">Zinc-finger</keyword>
<protein>
    <submittedName>
        <fullName evidence="13">Putative disease resistance protein</fullName>
    </submittedName>
</protein>
<keyword evidence="10" id="KW-0067">ATP-binding</keyword>
<dbReference type="Gene3D" id="3.80.10.10">
    <property type="entry name" value="Ribonuclease Inhibitor"/>
    <property type="match status" value="2"/>
</dbReference>
<dbReference type="GO" id="GO:0006508">
    <property type="term" value="P:proteolysis"/>
    <property type="evidence" value="ECO:0007669"/>
    <property type="project" value="UniProtKB-KW"/>
</dbReference>
<dbReference type="SUPFAM" id="SSF52540">
    <property type="entry name" value="P-loop containing nucleoside triphosphate hydrolases"/>
    <property type="match status" value="1"/>
</dbReference>
<evidence type="ECO:0000259" key="12">
    <source>
        <dbReference type="PROSITE" id="PS50808"/>
    </source>
</evidence>
<reference evidence="13" key="1">
    <citation type="submission" date="2020-09" db="EMBL/GenBank/DDBJ databases">
        <title>Genome-Enabled Discovery of Anthraquinone Biosynthesis in Senna tora.</title>
        <authorList>
            <person name="Kang S.-H."/>
            <person name="Pandey R.P."/>
            <person name="Lee C.-M."/>
            <person name="Sim J.-S."/>
            <person name="Jeong J.-T."/>
            <person name="Choi B.-S."/>
            <person name="Jung M."/>
            <person name="Ginzburg D."/>
            <person name="Zhao K."/>
            <person name="Won S.Y."/>
            <person name="Oh T.-J."/>
            <person name="Yu Y."/>
            <person name="Kim N.-H."/>
            <person name="Lee O.R."/>
            <person name="Lee T.-H."/>
            <person name="Bashyal P."/>
            <person name="Kim T.-S."/>
            <person name="Lee W.-H."/>
            <person name="Kawkins C."/>
            <person name="Kim C.-K."/>
            <person name="Kim J.S."/>
            <person name="Ahn B.O."/>
            <person name="Rhee S.Y."/>
            <person name="Sohng J.K."/>
        </authorList>
    </citation>
    <scope>NUCLEOTIDE SEQUENCE</scope>
    <source>
        <tissue evidence="13">Leaf</tissue>
    </source>
</reference>
<keyword evidence="14" id="KW-1185">Reference proteome</keyword>
<dbReference type="Gene3D" id="3.40.50.300">
    <property type="entry name" value="P-loop containing nucleotide triphosphate hydrolases"/>
    <property type="match status" value="1"/>
</dbReference>
<keyword evidence="5" id="KW-0547">Nucleotide-binding</keyword>
<dbReference type="Pfam" id="PF00931">
    <property type="entry name" value="NB-ARC"/>
    <property type="match status" value="1"/>
</dbReference>
<gene>
    <name evidence="13" type="ORF">G2W53_011250</name>
</gene>
<evidence type="ECO:0000256" key="10">
    <source>
        <dbReference type="ARBA" id="ARBA00022840"/>
    </source>
</evidence>
<dbReference type="Gene3D" id="1.10.8.430">
    <property type="entry name" value="Helical domain of apoptotic protease-activating factors"/>
    <property type="match status" value="1"/>
</dbReference>
<keyword evidence="3" id="KW-0645">Protease</keyword>
<dbReference type="InterPro" id="IPR002182">
    <property type="entry name" value="NB-ARC"/>
</dbReference>
<dbReference type="InterPro" id="IPR032675">
    <property type="entry name" value="LRR_dom_sf"/>
</dbReference>
<dbReference type="InterPro" id="IPR038765">
    <property type="entry name" value="Papain-like_cys_pep_sf"/>
</dbReference>
<evidence type="ECO:0000256" key="7">
    <source>
        <dbReference type="ARBA" id="ARBA00022801"/>
    </source>
</evidence>
<evidence type="ECO:0000256" key="9">
    <source>
        <dbReference type="ARBA" id="ARBA00022833"/>
    </source>
</evidence>
<comment type="similarity">
    <text evidence="2">Belongs to the disease resistance NB-LRR family.</text>
</comment>
<dbReference type="GO" id="GO:0003677">
    <property type="term" value="F:DNA binding"/>
    <property type="evidence" value="ECO:0007669"/>
    <property type="project" value="InterPro"/>
</dbReference>
<dbReference type="GO" id="GO:0006952">
    <property type="term" value="P:defense response"/>
    <property type="evidence" value="ECO:0007669"/>
    <property type="project" value="UniProtKB-KW"/>
</dbReference>
<evidence type="ECO:0000256" key="4">
    <source>
        <dbReference type="ARBA" id="ARBA00022723"/>
    </source>
</evidence>
<evidence type="ECO:0000313" key="14">
    <source>
        <dbReference type="Proteomes" id="UP000634136"/>
    </source>
</evidence>
<evidence type="ECO:0000313" key="13">
    <source>
        <dbReference type="EMBL" id="KAF7836391.1"/>
    </source>
</evidence>
<dbReference type="InterPro" id="IPR003653">
    <property type="entry name" value="Peptidase_C48_C"/>
</dbReference>
<dbReference type="GO" id="GO:0008270">
    <property type="term" value="F:zinc ion binding"/>
    <property type="evidence" value="ECO:0007669"/>
    <property type="project" value="UniProtKB-KW"/>
</dbReference>
<dbReference type="GO" id="GO:0043531">
    <property type="term" value="F:ADP binding"/>
    <property type="evidence" value="ECO:0007669"/>
    <property type="project" value="InterPro"/>
</dbReference>
<dbReference type="Pfam" id="PF23247">
    <property type="entry name" value="LRR_RPS2"/>
    <property type="match status" value="1"/>
</dbReference>
<sequence>MSGRGGRPKSEIWEHVIELGENRVECRYCEFEFAKSANRIKAHLFHTQHKGIRPCPNFPHSNQTRLNTEINSNDVVNNLINSQGRERTIHQQEVNNEIEQHGTMHVGPFSVSKPFFVSKLNEFDSQLIHYVFNTPLSDEKIFSSSYSYLKRSEFTTLKPAGLLYSSVIDIFADYLTDIEPKSENTISNWYLPLMFSIFIPVHREQHYYLYVIHWKESQEVQILDSLPGHINKEVCDLTTKKLLLALDGLFEEELRGKRWAFKNFSVTKSEDILSQPIKSNDCGIFVINNMQQNANYKNPSFQYHSDEERLDLALKLLKSDQNMERERVYGVVKQQYAHDKDHDQESWDLPGTKRKRVDDTCKEISKDVGRGAYAELDDSHTTFRNNVGMEKGHTRGYPIPTTNLVGQEFPTYKDQIWEWLMEDEVSVIGVWGIGGVGKTALVTHIHNMVLEEDEAADYDHVIWVTVSQKYSIRQLQRVIGRSINLDISNECEEKRISGILLHKFKQMKKCVVILDDVWDYVCLEEVGLPDLDDHPGIKLILTSRSWEVCQSMNCGDTMIELKRLSYWDAMDLFKKTLRGYERLPKKVKDLAWPIVNQCLGLPLAIVTIARSMKGKQDLREWQHIYGRLRNLKSGQYDEVMDKSVFPVLRSSYDRLTDTKLQEFFLYCAILFSEFGGGDEEDMIPRIFGEKLIDEKKSLIEQFKECHILLVKLKNKSLFLQGFGYGMHSLVRVMAIRILKEKHKILECIDERLREIPDEHWTEDLEKVFLVNNNISEISEGISPRCSKLSTLILKGNRNLKWIGDEFFKNMPALRDVPSLANLQRLVWLDLSYTAITEAPQGLELLINLRYLNLLGTQELKMSTTSVIPKLTKLQYLRLNCIAESMDVRAQDLQGLKELEIIFVNFCDIQEFNSYMTSRLPDSGLKHYCFNLGKAKEDLDLEEELEEEYSGLFLKEDSIKKVRLVGLELGNMSVEIPADIKKLDIWGCDHCSEVPLCNILLCHNKCRIEECHIFKCHNLEFLCCLSPSCKFCSSVQFIESLRLIGLNELRFLCMDNHRGRVAALPPISPFSHLTSLTIESCDRMKKVVMPDMSAQLQNLERLVVERCESVEEIFSIASGEDDAQHDFHLPKLKFVWLGGLPQLNFVCKGTILCDSSLSLTIRMCPKLKRPLQTDQMMPNGCSLYDSNVTGPYLIPDKNSASSFTFTWITILIPLQLLIQPNNAGPDCVMLCFPGFPCRCVDAGSCGGGICSSSSVVMPCCSTASPREHIARNKRNPHTQPISRRKTHQITHTHHIINTLSRPQVQIPRRVLHRLRNIPSDVVSERLPTILHLLPNTTRFVRDCIFGLPNRTRNRFADLPRFLRRLLRFPHRSRDPVLAFPALADVWENRRRLFDFVLGVADDAARKIAGAAAGGLLVVIVRLQLVGSDGDFGVVGAVLVVFDDDDSVALFDDGFVSVVTGGRRREDASCGE</sequence>
<dbReference type="PANTHER" id="PTHR33463">
    <property type="entry name" value="NB-ARC DOMAIN-CONTAINING PROTEIN-RELATED"/>
    <property type="match status" value="1"/>
</dbReference>
<dbReference type="InterPro" id="IPR050905">
    <property type="entry name" value="Plant_NBS-LRR"/>
</dbReference>